<accession>A0A4R1PTQ0</accession>
<proteinExistence type="predicted"/>
<dbReference type="Gene3D" id="3.40.190.10">
    <property type="entry name" value="Periplasmic binding protein-like II"/>
    <property type="match status" value="1"/>
</dbReference>
<dbReference type="Pfam" id="PF12728">
    <property type="entry name" value="HTH_17"/>
    <property type="match status" value="1"/>
</dbReference>
<dbReference type="PANTHER" id="PTHR38431">
    <property type="entry name" value="BLL2305 PROTEIN"/>
    <property type="match status" value="1"/>
</dbReference>
<dbReference type="GO" id="GO:0003677">
    <property type="term" value="F:DNA binding"/>
    <property type="evidence" value="ECO:0007669"/>
    <property type="project" value="InterPro"/>
</dbReference>
<evidence type="ECO:0000259" key="2">
    <source>
        <dbReference type="Pfam" id="PF12728"/>
    </source>
</evidence>
<dbReference type="InterPro" id="IPR041657">
    <property type="entry name" value="HTH_17"/>
</dbReference>
<gene>
    <name evidence="3" type="ORF">EV210_11586</name>
</gene>
<dbReference type="RefSeq" id="WP_132082906.1">
    <property type="nucleotide sequence ID" value="NZ_SLUI01000015.1"/>
</dbReference>
<dbReference type="AlphaFoldDB" id="A0A4R1PTQ0"/>
<keyword evidence="4" id="KW-1185">Reference proteome</keyword>
<protein>
    <submittedName>
        <fullName evidence="3">Putative molybdopterin biosynthesis protein</fullName>
    </submittedName>
</protein>
<sequence length="308" mass="33804">MSDTNSYTPEEIANILKISKYTVYEMIKRGDLAAYRIGRKVRVQAPDLDSYIKKSKGIVSSAAPKLPSVPAAGQESLIICGQDVVLDILTRHLEKEFPQIKFLRNYVGSMDGLLALYRGLANVATAHLWDSDTGKYNSPYIRRLLPGHGALLINLVHRNAGFFVAKGNPKAILSWKDLTRPDVRIVNRECGSGARVLLDEQLKSLSLSIDDIQGYSHVEMSHLAVASTVARGDADVGIGIEKAAQQVQGIDFIPLQVERYDIVIRKTDAGKPLFQALIATLRSKAFLNEVQGIGGYDLSQTGQIVDEV</sequence>
<dbReference type="Pfam" id="PF12727">
    <property type="entry name" value="PBP_like"/>
    <property type="match status" value="1"/>
</dbReference>
<feature type="domain" description="Helix-turn-helix" evidence="2">
    <location>
        <begin position="7"/>
        <end position="54"/>
    </location>
</feature>
<dbReference type="Proteomes" id="UP000295063">
    <property type="component" value="Unassembled WGS sequence"/>
</dbReference>
<dbReference type="OrthoDB" id="9804758at2"/>
<dbReference type="SUPFAM" id="SSF53850">
    <property type="entry name" value="Periplasmic binding protein-like II"/>
    <property type="match status" value="1"/>
</dbReference>
<evidence type="ECO:0000259" key="1">
    <source>
        <dbReference type="Pfam" id="PF12727"/>
    </source>
</evidence>
<dbReference type="NCBIfam" id="TIGR01764">
    <property type="entry name" value="excise"/>
    <property type="match status" value="1"/>
</dbReference>
<dbReference type="InterPro" id="IPR010093">
    <property type="entry name" value="SinI_DNA-bd"/>
</dbReference>
<evidence type="ECO:0000313" key="3">
    <source>
        <dbReference type="EMBL" id="TCL34500.1"/>
    </source>
</evidence>
<evidence type="ECO:0000313" key="4">
    <source>
        <dbReference type="Proteomes" id="UP000295063"/>
    </source>
</evidence>
<dbReference type="PANTHER" id="PTHR38431:SF1">
    <property type="entry name" value="BLL2305 PROTEIN"/>
    <property type="match status" value="1"/>
</dbReference>
<feature type="domain" description="PBP" evidence="1">
    <location>
        <begin position="91"/>
        <end position="281"/>
    </location>
</feature>
<reference evidence="3 4" key="1">
    <citation type="submission" date="2019-03" db="EMBL/GenBank/DDBJ databases">
        <title>Genomic Encyclopedia of Type Strains, Phase IV (KMG-IV): sequencing the most valuable type-strain genomes for metagenomic binning, comparative biology and taxonomic classification.</title>
        <authorList>
            <person name="Goeker M."/>
        </authorList>
    </citation>
    <scope>NUCLEOTIDE SEQUENCE [LARGE SCALE GENOMIC DNA]</scope>
    <source>
        <strain evidence="3 4">DSM 15969</strain>
    </source>
</reference>
<organism evidence="3 4">
    <name type="scientific">Anaerospora hongkongensis</name>
    <dbReference type="NCBI Taxonomy" id="244830"/>
    <lineage>
        <taxon>Bacteria</taxon>
        <taxon>Bacillati</taxon>
        <taxon>Bacillota</taxon>
        <taxon>Negativicutes</taxon>
        <taxon>Selenomonadales</taxon>
        <taxon>Sporomusaceae</taxon>
        <taxon>Anaerospora</taxon>
    </lineage>
</organism>
<dbReference type="InterPro" id="IPR024370">
    <property type="entry name" value="PBP_domain"/>
</dbReference>
<name>A0A4R1PTQ0_9FIRM</name>
<dbReference type="EMBL" id="SLUI01000015">
    <property type="protein sequence ID" value="TCL34500.1"/>
    <property type="molecule type" value="Genomic_DNA"/>
</dbReference>
<comment type="caution">
    <text evidence="3">The sequence shown here is derived from an EMBL/GenBank/DDBJ whole genome shotgun (WGS) entry which is preliminary data.</text>
</comment>